<dbReference type="Pfam" id="PF21530">
    <property type="entry name" value="Pif1_2B_dom"/>
    <property type="match status" value="1"/>
</dbReference>
<reference evidence="4 5" key="1">
    <citation type="submission" date="2020-09" db="EMBL/GenBank/DDBJ databases">
        <title>De no assembly of potato wild relative species, Solanum commersonii.</title>
        <authorList>
            <person name="Cho K."/>
        </authorList>
    </citation>
    <scope>NUCLEOTIDE SEQUENCE [LARGE SCALE GENOMIC DNA]</scope>
    <source>
        <strain evidence="4">LZ3.2</strain>
        <tissue evidence="4">Leaf</tissue>
    </source>
</reference>
<dbReference type="GO" id="GO:0043139">
    <property type="term" value="F:5'-3' DNA helicase activity"/>
    <property type="evidence" value="ECO:0007669"/>
    <property type="project" value="UniProtKB-EC"/>
</dbReference>
<keyword evidence="1" id="KW-0067">ATP-binding</keyword>
<comment type="similarity">
    <text evidence="1">Belongs to the helicase family.</text>
</comment>
<evidence type="ECO:0000259" key="3">
    <source>
        <dbReference type="Pfam" id="PF21530"/>
    </source>
</evidence>
<dbReference type="GO" id="GO:0000723">
    <property type="term" value="P:telomere maintenance"/>
    <property type="evidence" value="ECO:0007669"/>
    <property type="project" value="InterPro"/>
</dbReference>
<organism evidence="4 5">
    <name type="scientific">Solanum commersonii</name>
    <name type="common">Commerson's wild potato</name>
    <name type="synonym">Commerson's nightshade</name>
    <dbReference type="NCBI Taxonomy" id="4109"/>
    <lineage>
        <taxon>Eukaryota</taxon>
        <taxon>Viridiplantae</taxon>
        <taxon>Streptophyta</taxon>
        <taxon>Embryophyta</taxon>
        <taxon>Tracheophyta</taxon>
        <taxon>Spermatophyta</taxon>
        <taxon>Magnoliopsida</taxon>
        <taxon>eudicotyledons</taxon>
        <taxon>Gunneridae</taxon>
        <taxon>Pentapetalae</taxon>
        <taxon>asterids</taxon>
        <taxon>lamiids</taxon>
        <taxon>Solanales</taxon>
        <taxon>Solanaceae</taxon>
        <taxon>Solanoideae</taxon>
        <taxon>Solaneae</taxon>
        <taxon>Solanum</taxon>
    </lineage>
</organism>
<feature type="domain" description="DNA helicase Pif1-like 2B" evidence="3">
    <location>
        <begin position="592"/>
        <end position="635"/>
    </location>
</feature>
<name>A0A9J5YJ06_SOLCO</name>
<dbReference type="EMBL" id="JACXVP010000006">
    <property type="protein sequence ID" value="KAG5600731.1"/>
    <property type="molecule type" value="Genomic_DNA"/>
</dbReference>
<gene>
    <name evidence="4" type="ORF">H5410_032101</name>
</gene>
<dbReference type="InterPro" id="IPR010285">
    <property type="entry name" value="DNA_helicase_pif1-like_DEAD"/>
</dbReference>
<protein>
    <recommendedName>
        <fullName evidence="1">ATP-dependent DNA helicase</fullName>
        <ecNumber evidence="1">5.6.2.3</ecNumber>
    </recommendedName>
</protein>
<comment type="cofactor">
    <cofactor evidence="1">
        <name>Mg(2+)</name>
        <dbReference type="ChEBI" id="CHEBI:18420"/>
    </cofactor>
</comment>
<dbReference type="Pfam" id="PF05970">
    <property type="entry name" value="PIF1"/>
    <property type="match status" value="1"/>
</dbReference>
<dbReference type="GO" id="GO:0005524">
    <property type="term" value="F:ATP binding"/>
    <property type="evidence" value="ECO:0007669"/>
    <property type="project" value="UniProtKB-KW"/>
</dbReference>
<proteinExistence type="inferred from homology"/>
<keyword evidence="1" id="KW-0547">Nucleotide-binding</keyword>
<evidence type="ECO:0000259" key="2">
    <source>
        <dbReference type="Pfam" id="PF05970"/>
    </source>
</evidence>
<dbReference type="GO" id="GO:0006310">
    <property type="term" value="P:DNA recombination"/>
    <property type="evidence" value="ECO:0007669"/>
    <property type="project" value="UniProtKB-KW"/>
</dbReference>
<evidence type="ECO:0000313" key="4">
    <source>
        <dbReference type="EMBL" id="KAG5600731.1"/>
    </source>
</evidence>
<dbReference type="GO" id="GO:0016787">
    <property type="term" value="F:hydrolase activity"/>
    <property type="evidence" value="ECO:0007669"/>
    <property type="project" value="UniProtKB-KW"/>
</dbReference>
<evidence type="ECO:0000313" key="5">
    <source>
        <dbReference type="Proteomes" id="UP000824120"/>
    </source>
</evidence>
<feature type="domain" description="DNA helicase Pif1-like DEAD-box helicase" evidence="2">
    <location>
        <begin position="398"/>
        <end position="501"/>
    </location>
</feature>
<dbReference type="SUPFAM" id="SSF52540">
    <property type="entry name" value="P-loop containing nucleoside triphosphate hydrolases"/>
    <property type="match status" value="1"/>
</dbReference>
<keyword evidence="1" id="KW-0227">DNA damage</keyword>
<dbReference type="PANTHER" id="PTHR10492">
    <property type="match status" value="1"/>
</dbReference>
<keyword evidence="1" id="KW-0378">Hydrolase</keyword>
<keyword evidence="5" id="KW-1185">Reference proteome</keyword>
<keyword evidence="1" id="KW-0347">Helicase</keyword>
<keyword evidence="1" id="KW-0234">DNA repair</keyword>
<dbReference type="PANTHER" id="PTHR10492:SF100">
    <property type="entry name" value="ATP-DEPENDENT DNA HELICASE"/>
    <property type="match status" value="1"/>
</dbReference>
<dbReference type="Proteomes" id="UP000824120">
    <property type="component" value="Chromosome 6"/>
</dbReference>
<dbReference type="AlphaFoldDB" id="A0A9J5YJ06"/>
<keyword evidence="1" id="KW-0233">DNA recombination</keyword>
<dbReference type="InterPro" id="IPR049163">
    <property type="entry name" value="Pif1-like_2B_dom"/>
</dbReference>
<evidence type="ECO:0000256" key="1">
    <source>
        <dbReference type="RuleBase" id="RU363044"/>
    </source>
</evidence>
<dbReference type="OrthoDB" id="1301806at2759"/>
<dbReference type="GO" id="GO:0006281">
    <property type="term" value="P:DNA repair"/>
    <property type="evidence" value="ECO:0007669"/>
    <property type="project" value="UniProtKB-KW"/>
</dbReference>
<dbReference type="EC" id="5.6.2.3" evidence="1"/>
<comment type="catalytic activity">
    <reaction evidence="1">
        <text>ATP + H2O = ADP + phosphate + H(+)</text>
        <dbReference type="Rhea" id="RHEA:13065"/>
        <dbReference type="ChEBI" id="CHEBI:15377"/>
        <dbReference type="ChEBI" id="CHEBI:15378"/>
        <dbReference type="ChEBI" id="CHEBI:30616"/>
        <dbReference type="ChEBI" id="CHEBI:43474"/>
        <dbReference type="ChEBI" id="CHEBI:456216"/>
        <dbReference type="EC" id="5.6.2.3"/>
    </reaction>
</comment>
<comment type="caution">
    <text evidence="4">The sequence shown here is derived from an EMBL/GenBank/DDBJ whole genome shotgun (WGS) entry which is preliminary data.</text>
</comment>
<accession>A0A9J5YJ06</accession>
<dbReference type="InterPro" id="IPR027417">
    <property type="entry name" value="P-loop_NTPase"/>
</dbReference>
<sequence length="673" mass="78357">MIHGPCDYLNPSNSCMQKEGKCKFKYPKELTEQTTNGKNSYPLYKRPKMLTPIKVRGHNIDNSWIISYNPFLLKKFGCHINVEICSDIKVIKYIYQYICKGHDKIAFSVHNNDTNVEIDEIKEYQSARWVSPPEAAWRLFAFSISEMTPSVCQLQLHLDGQQFVSLKNNQIVDQIINNPMIRKTMLTKFFLMNKINNDAINLNLPYKEFPQHFVWSSSYKIWSRRKQRLTIGRIVTCHPIEGERYYLRLLLMNVRGPESYEDLRTIDGRCYTPFREAAEKRGLLHSDNNLIECMSEAVSYQMPYSLRRLFATLLVYCNPGNPKDLWNKYEDSMSEDFKIISNVTKNDIQQLVLNHINQVLLSMRHNINEFKDIFGNVSSSRTTNEAKEIYFERNIILLICILKKSALKKNTIKALDTLLKDLMNTKTLFSGKVVVFGGDFRQILPIVRNEKKEVFISQSLLYSDIWNHLKKLCLSENMRAKKDPAFSAYLMRIGNGQEKTNNCNKIEISNNFIIPFTHEIKSLNLLFNVTYPDFHTLYSNLSFITSRIILTTKNDFVDEINGMLIHRFPDDATVYTTIDETIEPNDQCQFEDFLHTLHPANLSPYRLTLKKYCAVILLRNLNPTEGLCNGTRLICHDFKSHVISATISSGDFKNKHFMTKSFEKHSHDTFKTN</sequence>